<name>A0A9P3PP85_LYOSH</name>
<protein>
    <recommendedName>
        <fullName evidence="4">CCHC-type domain-containing protein</fullName>
    </recommendedName>
</protein>
<evidence type="ECO:0000259" key="4">
    <source>
        <dbReference type="PROSITE" id="PS50158"/>
    </source>
</evidence>
<reference evidence="5" key="1">
    <citation type="submission" date="2022-07" db="EMBL/GenBank/DDBJ databases">
        <title>The genome of Lyophyllum shimeji provides insight into the initial evolution of ectomycorrhizal fungal genome.</title>
        <authorList>
            <person name="Kobayashi Y."/>
            <person name="Shibata T."/>
            <person name="Hirakawa H."/>
            <person name="Shigenobu S."/>
            <person name="Nishiyama T."/>
            <person name="Yamada A."/>
            <person name="Hasebe M."/>
            <person name="Kawaguchi M."/>
        </authorList>
    </citation>
    <scope>NUCLEOTIDE SEQUENCE</scope>
    <source>
        <strain evidence="5">AT787</strain>
    </source>
</reference>
<dbReference type="Proteomes" id="UP001063166">
    <property type="component" value="Unassembled WGS sequence"/>
</dbReference>
<dbReference type="OrthoDB" id="3341476at2759"/>
<feature type="compositionally biased region" description="Basic and acidic residues" evidence="3">
    <location>
        <begin position="74"/>
        <end position="85"/>
    </location>
</feature>
<feature type="region of interest" description="Disordered" evidence="3">
    <location>
        <begin position="62"/>
        <end position="85"/>
    </location>
</feature>
<feature type="compositionally biased region" description="Low complexity" evidence="3">
    <location>
        <begin position="62"/>
        <end position="72"/>
    </location>
</feature>
<dbReference type="AlphaFoldDB" id="A0A9P3PP85"/>
<dbReference type="EMBL" id="BRPK01000007">
    <property type="protein sequence ID" value="GLB40102.1"/>
    <property type="molecule type" value="Genomic_DNA"/>
</dbReference>
<dbReference type="PROSITE" id="PS50158">
    <property type="entry name" value="ZF_CCHC"/>
    <property type="match status" value="1"/>
</dbReference>
<dbReference type="GO" id="GO:0006397">
    <property type="term" value="P:mRNA processing"/>
    <property type="evidence" value="ECO:0007669"/>
    <property type="project" value="UniProtKB-KW"/>
</dbReference>
<feature type="domain" description="CCHC-type" evidence="4">
    <location>
        <begin position="16"/>
        <end position="29"/>
    </location>
</feature>
<dbReference type="SMART" id="SM00343">
    <property type="entry name" value="ZnF_C2HC"/>
    <property type="match status" value="1"/>
</dbReference>
<dbReference type="Gene3D" id="4.10.60.10">
    <property type="entry name" value="Zinc finger, CCHC-type"/>
    <property type="match status" value="1"/>
</dbReference>
<evidence type="ECO:0000256" key="3">
    <source>
        <dbReference type="SAM" id="MobiDB-lite"/>
    </source>
</evidence>
<keyword evidence="6" id="KW-1185">Reference proteome</keyword>
<evidence type="ECO:0000256" key="1">
    <source>
        <dbReference type="ARBA" id="ARBA00022664"/>
    </source>
</evidence>
<keyword evidence="2" id="KW-0863">Zinc-finger</keyword>
<gene>
    <name evidence="5" type="ORF">LshimejAT787_0706120</name>
</gene>
<keyword evidence="2" id="KW-0862">Zinc</keyword>
<proteinExistence type="predicted"/>
<dbReference type="InterPro" id="IPR036875">
    <property type="entry name" value="Znf_CCHC_sf"/>
</dbReference>
<evidence type="ECO:0000313" key="6">
    <source>
        <dbReference type="Proteomes" id="UP001063166"/>
    </source>
</evidence>
<dbReference type="GO" id="GO:0003676">
    <property type="term" value="F:nucleic acid binding"/>
    <property type="evidence" value="ECO:0007669"/>
    <property type="project" value="InterPro"/>
</dbReference>
<dbReference type="GO" id="GO:0008270">
    <property type="term" value="F:zinc ion binding"/>
    <property type="evidence" value="ECO:0007669"/>
    <property type="project" value="UniProtKB-KW"/>
</dbReference>
<evidence type="ECO:0000313" key="5">
    <source>
        <dbReference type="EMBL" id="GLB40102.1"/>
    </source>
</evidence>
<keyword evidence="2" id="KW-0479">Metal-binding</keyword>
<comment type="caution">
    <text evidence="5">The sequence shown here is derived from an EMBL/GenBank/DDBJ whole genome shotgun (WGS) entry which is preliminary data.</text>
</comment>
<evidence type="ECO:0000256" key="2">
    <source>
        <dbReference type="PROSITE-ProRule" id="PRU00047"/>
    </source>
</evidence>
<organism evidence="5 6">
    <name type="scientific">Lyophyllum shimeji</name>
    <name type="common">Hon-shimeji</name>
    <name type="synonym">Tricholoma shimeji</name>
    <dbReference type="NCBI Taxonomy" id="47721"/>
    <lineage>
        <taxon>Eukaryota</taxon>
        <taxon>Fungi</taxon>
        <taxon>Dikarya</taxon>
        <taxon>Basidiomycota</taxon>
        <taxon>Agaricomycotina</taxon>
        <taxon>Agaricomycetes</taxon>
        <taxon>Agaricomycetidae</taxon>
        <taxon>Agaricales</taxon>
        <taxon>Tricholomatineae</taxon>
        <taxon>Lyophyllaceae</taxon>
        <taxon>Lyophyllum</taxon>
    </lineage>
</organism>
<sequence length="85" mass="9402">MDIDLSRQRSGTPIICRRCKKPGHIARNCLDQFDIRSMMTDERDDWVMGLLTDLDAVHAAAPVEASAEAPAAAEEERSEGPEEGF</sequence>
<dbReference type="InterPro" id="IPR001878">
    <property type="entry name" value="Znf_CCHC"/>
</dbReference>
<dbReference type="SUPFAM" id="SSF57756">
    <property type="entry name" value="Retrovirus zinc finger-like domains"/>
    <property type="match status" value="1"/>
</dbReference>
<keyword evidence="1" id="KW-0507">mRNA processing</keyword>
<dbReference type="Pfam" id="PF00098">
    <property type="entry name" value="zf-CCHC"/>
    <property type="match status" value="1"/>
</dbReference>
<accession>A0A9P3PP85</accession>